<evidence type="ECO:0000313" key="1">
    <source>
        <dbReference type="EMBL" id="SVA95505.1"/>
    </source>
</evidence>
<dbReference type="AlphaFoldDB" id="A0A382A1V8"/>
<protein>
    <submittedName>
        <fullName evidence="1">Uncharacterized protein</fullName>
    </submittedName>
</protein>
<sequence length="84" mass="9308">SVMARLLLALGYFIYDGHKRCGSMMSLMMGHMMAEKGCHSFLMFNGVPQEYAELSNSLPSSPEIFQQEKIFTASTVVLVMVNPG</sequence>
<accession>A0A382A1V8</accession>
<reference evidence="1" key="1">
    <citation type="submission" date="2018-05" db="EMBL/GenBank/DDBJ databases">
        <authorList>
            <person name="Lanie J.A."/>
            <person name="Ng W.-L."/>
            <person name="Kazmierczak K.M."/>
            <person name="Andrzejewski T.M."/>
            <person name="Davidsen T.M."/>
            <person name="Wayne K.J."/>
            <person name="Tettelin H."/>
            <person name="Glass J.I."/>
            <person name="Rusch D."/>
            <person name="Podicherti R."/>
            <person name="Tsui H.-C.T."/>
            <person name="Winkler M.E."/>
        </authorList>
    </citation>
    <scope>NUCLEOTIDE SEQUENCE</scope>
</reference>
<organism evidence="1">
    <name type="scientific">marine metagenome</name>
    <dbReference type="NCBI Taxonomy" id="408172"/>
    <lineage>
        <taxon>unclassified sequences</taxon>
        <taxon>metagenomes</taxon>
        <taxon>ecological metagenomes</taxon>
    </lineage>
</organism>
<feature type="non-terminal residue" evidence="1">
    <location>
        <position position="1"/>
    </location>
</feature>
<gene>
    <name evidence="1" type="ORF">METZ01_LOCUS148359</name>
</gene>
<proteinExistence type="predicted"/>
<name>A0A382A1V8_9ZZZZ</name>
<dbReference type="EMBL" id="UINC01023575">
    <property type="protein sequence ID" value="SVA95505.1"/>
    <property type="molecule type" value="Genomic_DNA"/>
</dbReference>